<dbReference type="Pfam" id="PF00905">
    <property type="entry name" value="Transpeptidase"/>
    <property type="match status" value="1"/>
</dbReference>
<dbReference type="RefSeq" id="WP_179456458.1">
    <property type="nucleotide sequence ID" value="NZ_BAAAPX010000001.1"/>
</dbReference>
<dbReference type="PANTHER" id="PTHR32282:SF33">
    <property type="entry name" value="PEPTIDOGLYCAN GLYCOSYLTRANSFERASE"/>
    <property type="match status" value="1"/>
</dbReference>
<evidence type="ECO:0000256" key="1">
    <source>
        <dbReference type="ARBA" id="ARBA00022645"/>
    </source>
</evidence>
<comment type="catalytic activity">
    <reaction evidence="7">
        <text>Preferential cleavage: (Ac)2-L-Lys-D-Ala-|-D-Ala. Also transpeptidation of peptidyl-alanyl moieties that are N-acyl substituents of D-alanine.</text>
        <dbReference type="EC" id="3.4.16.4"/>
    </reaction>
</comment>
<dbReference type="InterPro" id="IPR050396">
    <property type="entry name" value="Glycosyltr_51/Transpeptidase"/>
</dbReference>
<dbReference type="InterPro" id="IPR023346">
    <property type="entry name" value="Lysozyme-like_dom_sf"/>
</dbReference>
<sequence>MGIVRRLGAFCAFIAMSAVAGLCATAAVVPGAWMVGTTGAGGVAAFESLPGYLEIGPLAQPTTIFATDSDGVDHALATFYAQNRLPVRLDQMSAAVSDAAIAAEDPRFFRHGGLDIQGTVRGAIATAMGGSVQGGSSITQQYVKNVLLQKCEALPSKTADEQAKASACVAEATGVSARRKVREIRLAIGLEKRYTKKQILQGYLNIAGFGGTVYGIEAAARYYFGTTAAALTPAQAASLIAIVNEPSALRIDEPASTTNGATNGYALNKQRRDYILGKMLEYHRLTRIEYAAAVATPVQPHITPSVRGCQVAGGAAYFCDYVQRIFLNDPAFGADEDTRIARFNRGGYAIYTSLDLDLQHAAEAVLADWVPQAYDRADLGAVLVGVQPGTGRVLYMAQNKEYTQSPTDTGAEFSAVNFATDQRYGGSRGFQVGSTYKVFTLAQWLSEGHSLSETVNADYRTYRQSSFTDTCGGPWTGTYRPVNDSSGETGRQSALRATALSINTAFIAMAHQLDLCAIAHRAQGFDVHTATGGPLNTNPSSVLGTNTIAPLTMATAFAGIANGGVTCTPVAIDRILDSAGDVVAAPKSDCRRSVSARVAEKMAVALQAVTRWGTAADLNRTSSPMLAKTGTTDSNEQIWLVAATTRIAGAYWIGNVSGHANMRVIRPSHGMTPAASRVKVMRTMMSAAVAKYGGESFGGSD</sequence>
<dbReference type="InterPro" id="IPR001264">
    <property type="entry name" value="Glyco_trans_51"/>
</dbReference>
<protein>
    <submittedName>
        <fullName evidence="12">Membrane peptidoglycan carboxypeptidase</fullName>
    </submittedName>
</protein>
<dbReference type="GO" id="GO:0009252">
    <property type="term" value="P:peptidoglycan biosynthetic process"/>
    <property type="evidence" value="ECO:0007669"/>
    <property type="project" value="TreeGrafter"/>
</dbReference>
<evidence type="ECO:0000256" key="5">
    <source>
        <dbReference type="ARBA" id="ARBA00022801"/>
    </source>
</evidence>
<gene>
    <name evidence="12" type="ORF">BJ963_002084</name>
</gene>
<keyword evidence="3" id="KW-0328">Glycosyltransferase</keyword>
<evidence type="ECO:0000313" key="12">
    <source>
        <dbReference type="EMBL" id="NYD74565.1"/>
    </source>
</evidence>
<evidence type="ECO:0000256" key="2">
    <source>
        <dbReference type="ARBA" id="ARBA00022670"/>
    </source>
</evidence>
<dbReference type="AlphaFoldDB" id="A0A852T0W1"/>
<accession>A0A852T0W1</accession>
<keyword evidence="9" id="KW-0732">Signal</keyword>
<keyword evidence="4" id="KW-0808">Transferase</keyword>
<evidence type="ECO:0000256" key="8">
    <source>
        <dbReference type="ARBA" id="ARBA00049902"/>
    </source>
</evidence>
<evidence type="ECO:0000256" key="3">
    <source>
        <dbReference type="ARBA" id="ARBA00022676"/>
    </source>
</evidence>
<dbReference type="InterPro" id="IPR001460">
    <property type="entry name" value="PCN-bd_Tpept"/>
</dbReference>
<feature type="signal peptide" evidence="9">
    <location>
        <begin position="1"/>
        <end position="20"/>
    </location>
</feature>
<keyword evidence="5" id="KW-0378">Hydrolase</keyword>
<evidence type="ECO:0000313" key="13">
    <source>
        <dbReference type="Proteomes" id="UP000589620"/>
    </source>
</evidence>
<proteinExistence type="predicted"/>
<dbReference type="Pfam" id="PF00912">
    <property type="entry name" value="Transgly"/>
    <property type="match status" value="1"/>
</dbReference>
<dbReference type="GO" id="GO:0009002">
    <property type="term" value="F:serine-type D-Ala-D-Ala carboxypeptidase activity"/>
    <property type="evidence" value="ECO:0007669"/>
    <property type="project" value="UniProtKB-EC"/>
</dbReference>
<dbReference type="InterPro" id="IPR012338">
    <property type="entry name" value="Beta-lactam/transpept-like"/>
</dbReference>
<keyword evidence="2" id="KW-0645">Protease</keyword>
<dbReference type="Gene3D" id="1.10.3810.10">
    <property type="entry name" value="Biosynthetic peptidoglycan transglycosylase-like"/>
    <property type="match status" value="1"/>
</dbReference>
<feature type="domain" description="Glycosyl transferase family 51" evidence="11">
    <location>
        <begin position="75"/>
        <end position="279"/>
    </location>
</feature>
<dbReference type="GO" id="GO:0008658">
    <property type="term" value="F:penicillin binding"/>
    <property type="evidence" value="ECO:0007669"/>
    <property type="project" value="InterPro"/>
</dbReference>
<dbReference type="SUPFAM" id="SSF53955">
    <property type="entry name" value="Lysozyme-like"/>
    <property type="match status" value="1"/>
</dbReference>
<feature type="chain" id="PRO_5039190525" evidence="9">
    <location>
        <begin position="21"/>
        <end position="701"/>
    </location>
</feature>
<organism evidence="12 13">
    <name type="scientific">Leifsonia soli</name>
    <dbReference type="NCBI Taxonomy" id="582665"/>
    <lineage>
        <taxon>Bacteria</taxon>
        <taxon>Bacillati</taxon>
        <taxon>Actinomycetota</taxon>
        <taxon>Actinomycetes</taxon>
        <taxon>Micrococcales</taxon>
        <taxon>Microbacteriaceae</taxon>
        <taxon>Leifsonia</taxon>
    </lineage>
</organism>
<keyword evidence="6" id="KW-0511">Multifunctional enzyme</keyword>
<dbReference type="PANTHER" id="PTHR32282">
    <property type="entry name" value="BINDING PROTEIN TRANSPEPTIDASE, PUTATIVE-RELATED"/>
    <property type="match status" value="1"/>
</dbReference>
<keyword evidence="1 12" id="KW-0121">Carboxypeptidase</keyword>
<reference evidence="12 13" key="1">
    <citation type="submission" date="2020-07" db="EMBL/GenBank/DDBJ databases">
        <title>Sequencing the genomes of 1000 actinobacteria strains.</title>
        <authorList>
            <person name="Klenk H.-P."/>
        </authorList>
    </citation>
    <scope>NUCLEOTIDE SEQUENCE [LARGE SCALE GENOMIC DNA]</scope>
    <source>
        <strain evidence="12 13">DSM 23871</strain>
    </source>
</reference>
<comment type="catalytic activity">
    <reaction evidence="8">
        <text>[GlcNAc-(1-&gt;4)-Mur2Ac(oyl-L-Ala-gamma-D-Glu-L-Lys-D-Ala-D-Ala)](n)-di-trans,octa-cis-undecaprenyl diphosphate + beta-D-GlcNAc-(1-&gt;4)-Mur2Ac(oyl-L-Ala-gamma-D-Glu-L-Lys-D-Ala-D-Ala)-di-trans,octa-cis-undecaprenyl diphosphate = [GlcNAc-(1-&gt;4)-Mur2Ac(oyl-L-Ala-gamma-D-Glu-L-Lys-D-Ala-D-Ala)](n+1)-di-trans,octa-cis-undecaprenyl diphosphate + di-trans,octa-cis-undecaprenyl diphosphate + H(+)</text>
        <dbReference type="Rhea" id="RHEA:23708"/>
        <dbReference type="Rhea" id="RHEA-COMP:9602"/>
        <dbReference type="Rhea" id="RHEA-COMP:9603"/>
        <dbReference type="ChEBI" id="CHEBI:15378"/>
        <dbReference type="ChEBI" id="CHEBI:58405"/>
        <dbReference type="ChEBI" id="CHEBI:60033"/>
        <dbReference type="ChEBI" id="CHEBI:78435"/>
        <dbReference type="EC" id="2.4.99.28"/>
    </reaction>
</comment>
<dbReference type="Gene3D" id="3.40.710.10">
    <property type="entry name" value="DD-peptidase/beta-lactamase superfamily"/>
    <property type="match status" value="1"/>
</dbReference>
<dbReference type="GO" id="GO:0006508">
    <property type="term" value="P:proteolysis"/>
    <property type="evidence" value="ECO:0007669"/>
    <property type="project" value="UniProtKB-KW"/>
</dbReference>
<evidence type="ECO:0000256" key="9">
    <source>
        <dbReference type="SAM" id="SignalP"/>
    </source>
</evidence>
<dbReference type="InterPro" id="IPR036950">
    <property type="entry name" value="PBP_transglycosylase"/>
</dbReference>
<dbReference type="GO" id="GO:0008955">
    <property type="term" value="F:peptidoglycan glycosyltransferase activity"/>
    <property type="evidence" value="ECO:0007669"/>
    <property type="project" value="UniProtKB-EC"/>
</dbReference>
<feature type="domain" description="Penicillin-binding protein transpeptidase" evidence="10">
    <location>
        <begin position="384"/>
        <end position="635"/>
    </location>
</feature>
<dbReference type="Proteomes" id="UP000589620">
    <property type="component" value="Unassembled WGS sequence"/>
</dbReference>
<evidence type="ECO:0000256" key="7">
    <source>
        <dbReference type="ARBA" id="ARBA00034000"/>
    </source>
</evidence>
<dbReference type="EMBL" id="JACCBJ010000001">
    <property type="protein sequence ID" value="NYD74565.1"/>
    <property type="molecule type" value="Genomic_DNA"/>
</dbReference>
<name>A0A852T0W1_9MICO</name>
<evidence type="ECO:0000256" key="6">
    <source>
        <dbReference type="ARBA" id="ARBA00023268"/>
    </source>
</evidence>
<dbReference type="SUPFAM" id="SSF56601">
    <property type="entry name" value="beta-lactamase/transpeptidase-like"/>
    <property type="match status" value="1"/>
</dbReference>
<dbReference type="GO" id="GO:0030288">
    <property type="term" value="C:outer membrane-bounded periplasmic space"/>
    <property type="evidence" value="ECO:0007669"/>
    <property type="project" value="TreeGrafter"/>
</dbReference>
<evidence type="ECO:0000259" key="10">
    <source>
        <dbReference type="Pfam" id="PF00905"/>
    </source>
</evidence>
<evidence type="ECO:0000259" key="11">
    <source>
        <dbReference type="Pfam" id="PF00912"/>
    </source>
</evidence>
<keyword evidence="13" id="KW-1185">Reference proteome</keyword>
<comment type="caution">
    <text evidence="12">The sequence shown here is derived from an EMBL/GenBank/DDBJ whole genome shotgun (WGS) entry which is preliminary data.</text>
</comment>
<evidence type="ECO:0000256" key="4">
    <source>
        <dbReference type="ARBA" id="ARBA00022679"/>
    </source>
</evidence>